<keyword evidence="3" id="KW-1185">Reference proteome</keyword>
<evidence type="ECO:0000313" key="3">
    <source>
        <dbReference type="Proteomes" id="UP000239156"/>
    </source>
</evidence>
<feature type="transmembrane region" description="Helical" evidence="1">
    <location>
        <begin position="152"/>
        <end position="173"/>
    </location>
</feature>
<keyword evidence="1" id="KW-0472">Membrane</keyword>
<organism evidence="2 3">
    <name type="scientific">Puccinia striiformis</name>
    <dbReference type="NCBI Taxonomy" id="27350"/>
    <lineage>
        <taxon>Eukaryota</taxon>
        <taxon>Fungi</taxon>
        <taxon>Dikarya</taxon>
        <taxon>Basidiomycota</taxon>
        <taxon>Pucciniomycotina</taxon>
        <taxon>Pucciniomycetes</taxon>
        <taxon>Pucciniales</taxon>
        <taxon>Pucciniaceae</taxon>
        <taxon>Puccinia</taxon>
    </lineage>
</organism>
<comment type="caution">
    <text evidence="2">The sequence shown here is derived from an EMBL/GenBank/DDBJ whole genome shotgun (WGS) entry which is preliminary data.</text>
</comment>
<dbReference type="VEuPathDB" id="FungiDB:PSTT_01957"/>
<dbReference type="AlphaFoldDB" id="A0A2S4W1V7"/>
<accession>A0A2S4W1V7</accession>
<proteinExistence type="predicted"/>
<protein>
    <submittedName>
        <fullName evidence="2">Uncharacterized protein</fullName>
    </submittedName>
</protein>
<dbReference type="EMBL" id="PKSL01000011">
    <property type="protein sequence ID" value="POW15731.1"/>
    <property type="molecule type" value="Genomic_DNA"/>
</dbReference>
<reference evidence="2" key="1">
    <citation type="submission" date="2017-12" db="EMBL/GenBank/DDBJ databases">
        <title>Gene loss provides genomic basis for host adaptation in cereal stripe rust fungi.</title>
        <authorList>
            <person name="Xia C."/>
        </authorList>
    </citation>
    <scope>NUCLEOTIDE SEQUENCE [LARGE SCALE GENOMIC DNA]</scope>
    <source>
        <strain evidence="2">93-210</strain>
    </source>
</reference>
<sequence>MSCLRSRQKKTAIQALHHGYTFGSPSSLRNPWRPSGGWNVSSLDRWPDRMRGSAIDSTFRPKHFIVEAFLRILRLSDVGDFSGVQICLSCYNHERSHRNLTCADLSSLLIYRECPDSKMQACLQPFCIIIALKITEIFEAVRHLASFLRYHFICGRIVSFIITCSLCHGRYLFQQYDMEFMVLEYSRIHFYTHSVWLSDTGKMRIFKIPVILIVLVLLNLCLYSLFIVRMLRIFKVPSFVEFGENWLFHRRGQVIQLVCGTILTLIKAYDLSRSDEITKVLATKNDPLGCAWGVLCLLCQTAVFPTVFDAISLWQNGGGMVTGAAYTTLSISAQFHLLGPLLAISAALDEDEVIDLGTPCTVEVGDVGVRDTCGKHITFEQTDKELRESKGPAP</sequence>
<keyword evidence="1" id="KW-0812">Transmembrane</keyword>
<keyword evidence="1" id="KW-1133">Transmembrane helix</keyword>
<feature type="transmembrane region" description="Helical" evidence="1">
    <location>
        <begin position="205"/>
        <end position="228"/>
    </location>
</feature>
<dbReference type="VEuPathDB" id="FungiDB:PSHT_03862"/>
<gene>
    <name evidence="2" type="ORF">PSTT_01957</name>
</gene>
<evidence type="ECO:0000256" key="1">
    <source>
        <dbReference type="SAM" id="Phobius"/>
    </source>
</evidence>
<dbReference type="Proteomes" id="UP000239156">
    <property type="component" value="Unassembled WGS sequence"/>
</dbReference>
<evidence type="ECO:0000313" key="2">
    <source>
        <dbReference type="EMBL" id="POW15731.1"/>
    </source>
</evidence>
<name>A0A2S4W1V7_9BASI</name>